<sequence length="504" mass="56519">MLNEILPIFYKLTTIPHGSGDTAQMQSFIESFAKKHGYAFKHDKARNLLVYKEDKKPFICLQSHYDMVCVGVAMNKSPLTLISNKTIDNGIEKTWLKAQDSSLGADNGMGIAIMMYFMTQGANIEFLFTNDEEIGMIGAKNLEIPIQSKILINLDSEVLGEITVGCAGGFDFSFTSDFETQEINPDYYYYVLQTCGFAGGHSGLDINNTKPEYQNAILSSTDFLYEIVQSYKQTESNIANAQEFYIINWEGGEKRNSIPINSKIILATSKQLDLGLLNDKCPQFFGVQELEEYRSNDKLHSVNDTFLDTLYAVPFETLYSVIKSLNIGVLESKGEYVQNSLSLSHIFFANGHLKLSFMGRANTKALLDSNLENLKITLAQSYKNQIPNSATFKMSEYYVPWEKQESSLLESRECNDSKEIIDSMLHSMQTNLASMGIKPKVVELHAGLECGVLLACLQEMGLKDIVALSIGPTINSPHSLNECVWIESVEVILLILRDFISKYK</sequence>
<accession>A0A099TYE4</accession>
<feature type="domain" description="Peptidase M28" evidence="1">
    <location>
        <begin position="56"/>
        <end position="151"/>
    </location>
</feature>
<dbReference type="STRING" id="216.LS73_08530"/>
<dbReference type="PRINTS" id="PR00934">
    <property type="entry name" value="XHISDIPTASE"/>
</dbReference>
<dbReference type="Proteomes" id="UP000255139">
    <property type="component" value="Unassembled WGS sequence"/>
</dbReference>
<dbReference type="GO" id="GO:0005829">
    <property type="term" value="C:cytosol"/>
    <property type="evidence" value="ECO:0007669"/>
    <property type="project" value="TreeGrafter"/>
</dbReference>
<dbReference type="PANTHER" id="PTHR43501:SF1">
    <property type="entry name" value="CYTOSOL NON-SPECIFIC DIPEPTIDASE"/>
    <property type="match status" value="1"/>
</dbReference>
<keyword evidence="5" id="KW-1185">Reference proteome</keyword>
<evidence type="ECO:0000313" key="2">
    <source>
        <dbReference type="EMBL" id="STQ85258.1"/>
    </source>
</evidence>
<dbReference type="GO" id="GO:0006508">
    <property type="term" value="P:proteolysis"/>
    <property type="evidence" value="ECO:0007669"/>
    <property type="project" value="InterPro"/>
</dbReference>
<dbReference type="RefSeq" id="WP_034559091.1">
    <property type="nucleotide sequence ID" value="NZ_FZML01000017.1"/>
</dbReference>
<dbReference type="OrthoDB" id="9773892at2"/>
<gene>
    <name evidence="2" type="primary">pepD</name>
    <name evidence="3" type="ORF">LS73_001235</name>
    <name evidence="2" type="ORF">NCTC12714_00033</name>
</gene>
<dbReference type="EC" id="3.4.13.5" evidence="2"/>
<keyword evidence="2" id="KW-0645">Protease</keyword>
<dbReference type="Gene3D" id="3.40.630.10">
    <property type="entry name" value="Zn peptidases"/>
    <property type="match status" value="2"/>
</dbReference>
<dbReference type="PANTHER" id="PTHR43501">
    <property type="entry name" value="CYTOSOL NON-SPECIFIC DIPEPTIDASE"/>
    <property type="match status" value="1"/>
</dbReference>
<keyword evidence="2" id="KW-0378">Hydrolase</keyword>
<evidence type="ECO:0000259" key="1">
    <source>
        <dbReference type="Pfam" id="PF04389"/>
    </source>
</evidence>
<keyword evidence="2" id="KW-0224">Dipeptidase</keyword>
<reference evidence="2 5" key="2">
    <citation type="submission" date="2018-06" db="EMBL/GenBank/DDBJ databases">
        <authorList>
            <consortium name="Pathogen Informatics"/>
            <person name="Doyle S."/>
        </authorList>
    </citation>
    <scope>NUCLEOTIDE SEQUENCE [LARGE SCALE GENOMIC DNA]</scope>
    <source>
        <strain evidence="2 5">NCTC12714</strain>
    </source>
</reference>
<dbReference type="SUPFAM" id="SSF53187">
    <property type="entry name" value="Zn-dependent exopeptidases"/>
    <property type="match status" value="1"/>
</dbReference>
<protein>
    <submittedName>
        <fullName evidence="2">Aminoacyl-histidine dipeptidase</fullName>
        <ecNumber evidence="2">3.4.13.18</ecNumber>
        <ecNumber evidence="2">3.4.13.5</ecNumber>
    </submittedName>
</protein>
<name>A0A099TYE4_9HELI</name>
<evidence type="ECO:0000313" key="3">
    <source>
        <dbReference type="EMBL" id="TLE01339.1"/>
    </source>
</evidence>
<dbReference type="GO" id="GO:0070573">
    <property type="term" value="F:metallodipeptidase activity"/>
    <property type="evidence" value="ECO:0007669"/>
    <property type="project" value="TreeGrafter"/>
</dbReference>
<dbReference type="Proteomes" id="UP000029922">
    <property type="component" value="Unassembled WGS sequence"/>
</dbReference>
<dbReference type="EC" id="3.4.13.18" evidence="2"/>
<dbReference type="EMBL" id="JRPD02000002">
    <property type="protein sequence ID" value="TLE01339.1"/>
    <property type="molecule type" value="Genomic_DNA"/>
</dbReference>
<dbReference type="EMBL" id="UGJE01000002">
    <property type="protein sequence ID" value="STQ85258.1"/>
    <property type="molecule type" value="Genomic_DNA"/>
</dbReference>
<dbReference type="AlphaFoldDB" id="A0A099TYE4"/>
<organism evidence="2 5">
    <name type="scientific">Helicobacter muridarum</name>
    <dbReference type="NCBI Taxonomy" id="216"/>
    <lineage>
        <taxon>Bacteria</taxon>
        <taxon>Pseudomonadati</taxon>
        <taxon>Campylobacterota</taxon>
        <taxon>Epsilonproteobacteria</taxon>
        <taxon>Campylobacterales</taxon>
        <taxon>Helicobacteraceae</taxon>
        <taxon>Helicobacter</taxon>
    </lineage>
</organism>
<dbReference type="PIRSF" id="PIRSF016599">
    <property type="entry name" value="Xaa-His_dipept"/>
    <property type="match status" value="1"/>
</dbReference>
<proteinExistence type="predicted"/>
<dbReference type="Pfam" id="PF04389">
    <property type="entry name" value="Peptidase_M28"/>
    <property type="match status" value="1"/>
</dbReference>
<reference evidence="3 4" key="1">
    <citation type="journal article" date="2014" name="Genome Announc.">
        <title>Draft genome sequences of eight enterohepatic helicobacter species isolated from both laboratory and wild rodents.</title>
        <authorList>
            <person name="Sheh A."/>
            <person name="Shen Z."/>
            <person name="Fox J.G."/>
        </authorList>
    </citation>
    <scope>NUCLEOTIDE SEQUENCE [LARGE SCALE GENOMIC DNA]</scope>
    <source>
        <strain evidence="3 4">ST1</strain>
    </source>
</reference>
<evidence type="ECO:0000313" key="4">
    <source>
        <dbReference type="Proteomes" id="UP000029922"/>
    </source>
</evidence>
<dbReference type="InterPro" id="IPR001160">
    <property type="entry name" value="Peptidase_M20C"/>
</dbReference>
<evidence type="ECO:0000313" key="5">
    <source>
        <dbReference type="Proteomes" id="UP000255139"/>
    </source>
</evidence>
<dbReference type="InterPro" id="IPR007484">
    <property type="entry name" value="Peptidase_M28"/>
</dbReference>